<feature type="transmembrane region" description="Helical" evidence="2">
    <location>
        <begin position="438"/>
        <end position="455"/>
    </location>
</feature>
<evidence type="ECO:0000313" key="3">
    <source>
        <dbReference type="EMBL" id="MBA5779243.1"/>
    </source>
</evidence>
<name>A0A839AHQ7_9HYPH</name>
<keyword evidence="2" id="KW-0472">Membrane</keyword>
<protein>
    <submittedName>
        <fullName evidence="3">DUF3422 domain-containing protein</fullName>
    </submittedName>
</protein>
<evidence type="ECO:0000313" key="4">
    <source>
        <dbReference type="Proteomes" id="UP000541109"/>
    </source>
</evidence>
<gene>
    <name evidence="3" type="ORF">H2509_19105</name>
</gene>
<dbReference type="RefSeq" id="WP_182168066.1">
    <property type="nucleotide sequence ID" value="NZ_JACFXV010000066.1"/>
</dbReference>
<dbReference type="EMBL" id="JACFXV010000066">
    <property type="protein sequence ID" value="MBA5779243.1"/>
    <property type="molecule type" value="Genomic_DNA"/>
</dbReference>
<keyword evidence="4" id="KW-1185">Reference proteome</keyword>
<comment type="caution">
    <text evidence="3">The sequence shown here is derived from an EMBL/GenBank/DDBJ whole genome shotgun (WGS) entry which is preliminary data.</text>
</comment>
<organism evidence="3 4">
    <name type="scientific">Stappia albiluteola</name>
    <dbReference type="NCBI Taxonomy" id="2758565"/>
    <lineage>
        <taxon>Bacteria</taxon>
        <taxon>Pseudomonadati</taxon>
        <taxon>Pseudomonadota</taxon>
        <taxon>Alphaproteobacteria</taxon>
        <taxon>Hyphomicrobiales</taxon>
        <taxon>Stappiaceae</taxon>
        <taxon>Stappia</taxon>
    </lineage>
</organism>
<feature type="compositionally biased region" description="Basic and acidic residues" evidence="1">
    <location>
        <begin position="1"/>
        <end position="13"/>
    </location>
</feature>
<keyword evidence="2" id="KW-1133">Transmembrane helix</keyword>
<keyword evidence="2" id="KW-0812">Transmembrane</keyword>
<sequence>MDEVRPDGQEPRPEASSLPVFEPHALRGMVLGEVHARPFRPARAPRVYLRYGFMTDEAAAAADRDWLSGFCKAQGAAGPEPSARYHVVDLQTGSLRWERHGEFTTYTWDGPGDGPGRARGDDGALEPDTQAEDAASDGSASFFAPPHGHPFGASFRAPGPLIVAVRLDLLQPSVNGFERVLRQFDRASLAVSEVEGDAALIATDFRQDRDGLTRIVIANERLHPQPAGALAQRLLELETYRTLSLLGLAEANRQAPTVVRIEDGLFHITEKMRSSEGVETNRVLLDDLTQLAAELESGAAASAYRFGATRAYDAIVGQRLIAIDEKPAEGYFTFGQFLNRRMAPAMRTCRTIEERQANLSRKLARAATLLRTRVDVELERQNRDLLMAMNRRARLQLRLQQTVEGLSVAAISYYVVGLAGYLAKAAKEAGLPVPRPEIVTGLSVPVAVVTIWYVVRRIRAHHNDADEKG</sequence>
<proteinExistence type="predicted"/>
<feature type="region of interest" description="Disordered" evidence="1">
    <location>
        <begin position="1"/>
        <end position="20"/>
    </location>
</feature>
<dbReference type="Proteomes" id="UP000541109">
    <property type="component" value="Unassembled WGS sequence"/>
</dbReference>
<feature type="region of interest" description="Disordered" evidence="1">
    <location>
        <begin position="106"/>
        <end position="143"/>
    </location>
</feature>
<evidence type="ECO:0000256" key="2">
    <source>
        <dbReference type="SAM" id="Phobius"/>
    </source>
</evidence>
<dbReference type="InterPro" id="IPR021830">
    <property type="entry name" value="DUF3422"/>
</dbReference>
<dbReference type="Pfam" id="PF11902">
    <property type="entry name" value="DUF3422"/>
    <property type="match status" value="1"/>
</dbReference>
<accession>A0A839AHQ7</accession>
<reference evidence="3 4" key="1">
    <citation type="submission" date="2020-07" db="EMBL/GenBank/DDBJ databases">
        <title>Stappia sp., F7233, whole genome shotgun sequencing project.</title>
        <authorList>
            <person name="Jiang S."/>
            <person name="Liu Z.W."/>
            <person name="Du Z.J."/>
        </authorList>
    </citation>
    <scope>NUCLEOTIDE SEQUENCE [LARGE SCALE GENOMIC DNA]</scope>
    <source>
        <strain evidence="3 4">F7233</strain>
    </source>
</reference>
<dbReference type="AlphaFoldDB" id="A0A839AHQ7"/>
<evidence type="ECO:0000256" key="1">
    <source>
        <dbReference type="SAM" id="MobiDB-lite"/>
    </source>
</evidence>
<feature type="transmembrane region" description="Helical" evidence="2">
    <location>
        <begin position="402"/>
        <end position="423"/>
    </location>
</feature>
<feature type="compositionally biased region" description="Acidic residues" evidence="1">
    <location>
        <begin position="123"/>
        <end position="135"/>
    </location>
</feature>